<accession>A0A1B8B9X3</accession>
<comment type="similarity">
    <text evidence="2">Belongs to the CDIP1/LITAF family.</text>
</comment>
<dbReference type="STRING" id="36050.A0A1B8B9X3"/>
<feature type="compositionally biased region" description="Polar residues" evidence="6">
    <location>
        <begin position="1"/>
        <end position="35"/>
    </location>
</feature>
<evidence type="ECO:0000256" key="4">
    <source>
        <dbReference type="ARBA" id="ARBA00022833"/>
    </source>
</evidence>
<dbReference type="Pfam" id="PF10601">
    <property type="entry name" value="zf-LITAF-like"/>
    <property type="match status" value="1"/>
</dbReference>
<dbReference type="GO" id="GO:0016020">
    <property type="term" value="C:membrane"/>
    <property type="evidence" value="ECO:0007669"/>
    <property type="project" value="UniProtKB-SubCell"/>
</dbReference>
<dbReference type="PANTHER" id="PTHR23292">
    <property type="entry name" value="LIPOPOLYSACCHARIDE-INDUCED TUMOR NECROSIS FACTOR-ALPHA FACTOR"/>
    <property type="match status" value="1"/>
</dbReference>
<dbReference type="PROSITE" id="PS51837">
    <property type="entry name" value="LITAF"/>
    <property type="match status" value="1"/>
</dbReference>
<dbReference type="OMA" id="YTYKRVC"/>
<name>A0A1B8B9X3_FUSPO</name>
<reference evidence="8 9" key="1">
    <citation type="submission" date="2016-06" db="EMBL/GenBank/DDBJ databases">
        <title>Living apart together: crosstalk between the core and supernumerary genomes in a fungal plant pathogen.</title>
        <authorList>
            <person name="Vanheule A."/>
            <person name="Audenaert K."/>
            <person name="Warris S."/>
            <person name="Van De Geest H."/>
            <person name="Schijlen E."/>
            <person name="Hofte M."/>
            <person name="De Saeger S."/>
            <person name="Haesaert G."/>
            <person name="Waalwijk C."/>
            <person name="Van Der Lee T."/>
        </authorList>
    </citation>
    <scope>NUCLEOTIDE SEQUENCE [LARGE SCALE GENOMIC DNA]</scope>
    <source>
        <strain evidence="8 9">2516</strain>
    </source>
</reference>
<dbReference type="PANTHER" id="PTHR23292:SF6">
    <property type="entry name" value="FI16602P1-RELATED"/>
    <property type="match status" value="1"/>
</dbReference>
<evidence type="ECO:0000256" key="5">
    <source>
        <dbReference type="ARBA" id="ARBA00023136"/>
    </source>
</evidence>
<proteinExistence type="inferred from homology"/>
<evidence type="ECO:0000256" key="6">
    <source>
        <dbReference type="SAM" id="MobiDB-lite"/>
    </source>
</evidence>
<evidence type="ECO:0000256" key="1">
    <source>
        <dbReference type="ARBA" id="ARBA00004170"/>
    </source>
</evidence>
<dbReference type="AlphaFoldDB" id="A0A1B8B9X3"/>
<dbReference type="InterPro" id="IPR037519">
    <property type="entry name" value="LITAF_fam"/>
</dbReference>
<protein>
    <recommendedName>
        <fullName evidence="7">LITAF domain-containing protein</fullName>
    </recommendedName>
</protein>
<organism evidence="8 9">
    <name type="scientific">Fusarium poae</name>
    <dbReference type="NCBI Taxonomy" id="36050"/>
    <lineage>
        <taxon>Eukaryota</taxon>
        <taxon>Fungi</taxon>
        <taxon>Dikarya</taxon>
        <taxon>Ascomycota</taxon>
        <taxon>Pezizomycotina</taxon>
        <taxon>Sordariomycetes</taxon>
        <taxon>Hypocreomycetidae</taxon>
        <taxon>Hypocreales</taxon>
        <taxon>Nectriaceae</taxon>
        <taxon>Fusarium</taxon>
    </lineage>
</organism>
<keyword evidence="4" id="KW-0862">Zinc</keyword>
<evidence type="ECO:0000259" key="7">
    <source>
        <dbReference type="PROSITE" id="PS51837"/>
    </source>
</evidence>
<evidence type="ECO:0000256" key="3">
    <source>
        <dbReference type="ARBA" id="ARBA00022723"/>
    </source>
</evidence>
<gene>
    <name evidence="8" type="ORF">FPOA_03462</name>
</gene>
<keyword evidence="3" id="KW-0479">Metal-binding</keyword>
<comment type="caution">
    <text evidence="8">The sequence shown here is derived from an EMBL/GenBank/DDBJ whole genome shotgun (WGS) entry which is preliminary data.</text>
</comment>
<dbReference type="SMART" id="SM00714">
    <property type="entry name" value="LITAF"/>
    <property type="match status" value="1"/>
</dbReference>
<comment type="subcellular location">
    <subcellularLocation>
        <location evidence="1">Membrane</location>
        <topology evidence="1">Peripheral membrane protein</topology>
    </subcellularLocation>
</comment>
<sequence>MEKPTVTQNNYNQPEQSQYPEHTTTQQDVHNQQHPPQYDNRDFSSPLAQPPLINNPTNPPPTHQPQGQKDGVFPPAQQQQQQNYQSMPIQNLQSQSAPVVCPSCGVRAMTVTKAESGGMTHAIAAGVCFFACLGCIPYCISSLKDVHHQCGNCNMPLADYHRSGRTEVRCFQK</sequence>
<feature type="domain" description="LITAF" evidence="7">
    <location>
        <begin position="81"/>
        <end position="162"/>
    </location>
</feature>
<dbReference type="InterPro" id="IPR006629">
    <property type="entry name" value="LITAF"/>
</dbReference>
<dbReference type="EMBL" id="LYXU01000001">
    <property type="protein sequence ID" value="OBS29525.1"/>
    <property type="molecule type" value="Genomic_DNA"/>
</dbReference>
<dbReference type="GO" id="GO:0008270">
    <property type="term" value="F:zinc ion binding"/>
    <property type="evidence" value="ECO:0007669"/>
    <property type="project" value="TreeGrafter"/>
</dbReference>
<dbReference type="Proteomes" id="UP000091967">
    <property type="component" value="Unassembled WGS sequence"/>
</dbReference>
<keyword evidence="5" id="KW-0472">Membrane</keyword>
<evidence type="ECO:0000256" key="2">
    <source>
        <dbReference type="ARBA" id="ARBA00005975"/>
    </source>
</evidence>
<keyword evidence="9" id="KW-1185">Reference proteome</keyword>
<evidence type="ECO:0000313" key="9">
    <source>
        <dbReference type="Proteomes" id="UP000091967"/>
    </source>
</evidence>
<evidence type="ECO:0000313" key="8">
    <source>
        <dbReference type="EMBL" id="OBS29525.1"/>
    </source>
</evidence>
<feature type="region of interest" description="Disordered" evidence="6">
    <location>
        <begin position="1"/>
        <end position="85"/>
    </location>
</feature>